<dbReference type="GO" id="GO:0005524">
    <property type="term" value="F:ATP binding"/>
    <property type="evidence" value="ECO:0007669"/>
    <property type="project" value="UniProtKB-UniRule"/>
</dbReference>
<dbReference type="InterPro" id="IPR011047">
    <property type="entry name" value="Quinoprotein_ADH-like_sf"/>
</dbReference>
<dbReference type="PROSITE" id="PS00678">
    <property type="entry name" value="WD_REPEATS_1"/>
    <property type="match status" value="2"/>
</dbReference>
<keyword evidence="2" id="KW-0677">Repeat</keyword>
<feature type="repeat" description="WD" evidence="5">
    <location>
        <begin position="358"/>
        <end position="392"/>
    </location>
</feature>
<dbReference type="SUPFAM" id="SSF56112">
    <property type="entry name" value="Protein kinase-like (PK-like)"/>
    <property type="match status" value="1"/>
</dbReference>
<dbReference type="Gene3D" id="2.130.10.10">
    <property type="entry name" value="YVTN repeat-like/Quinoprotein amine dehydrogenase"/>
    <property type="match status" value="2"/>
</dbReference>
<dbReference type="PROSITE" id="PS50011">
    <property type="entry name" value="PROTEIN_KINASE_DOM"/>
    <property type="match status" value="1"/>
</dbReference>
<evidence type="ECO:0000313" key="10">
    <source>
        <dbReference type="Proteomes" id="UP000431901"/>
    </source>
</evidence>
<dbReference type="Proteomes" id="UP000431901">
    <property type="component" value="Unassembled WGS sequence"/>
</dbReference>
<evidence type="ECO:0000256" key="5">
    <source>
        <dbReference type="PROSITE-ProRule" id="PRU00221"/>
    </source>
</evidence>
<keyword evidence="10" id="KW-1185">Reference proteome</keyword>
<dbReference type="InterPro" id="IPR017441">
    <property type="entry name" value="Protein_kinase_ATP_BS"/>
</dbReference>
<gene>
    <name evidence="9" type="ORF">GQ466_15085</name>
</gene>
<evidence type="ECO:0000256" key="1">
    <source>
        <dbReference type="ARBA" id="ARBA00022574"/>
    </source>
</evidence>
<dbReference type="OrthoDB" id="951193at2"/>
<dbReference type="RefSeq" id="WP_161103463.1">
    <property type="nucleotide sequence ID" value="NZ_JBHLYI010000010.1"/>
</dbReference>
<dbReference type="InterPro" id="IPR019775">
    <property type="entry name" value="WD40_repeat_CS"/>
</dbReference>
<keyword evidence="9" id="KW-0808">Transferase</keyword>
<evidence type="ECO:0000256" key="2">
    <source>
        <dbReference type="ARBA" id="ARBA00022737"/>
    </source>
</evidence>
<dbReference type="InterPro" id="IPR015943">
    <property type="entry name" value="WD40/YVTN_repeat-like_dom_sf"/>
</dbReference>
<dbReference type="Pfam" id="PF00400">
    <property type="entry name" value="WD40"/>
    <property type="match status" value="4"/>
</dbReference>
<dbReference type="CDD" id="cd00200">
    <property type="entry name" value="WD40"/>
    <property type="match status" value="1"/>
</dbReference>
<dbReference type="SMART" id="SM00320">
    <property type="entry name" value="WD40"/>
    <property type="match status" value="7"/>
</dbReference>
<reference evidence="9 10" key="1">
    <citation type="submission" date="2019-12" db="EMBL/GenBank/DDBJ databases">
        <title>Nocardia macrotermitis sp. nov. and Nocardia aurantia sp. nov., isolated from the gut of the fungus growing-termite Macrotermes natalensis.</title>
        <authorList>
            <person name="Christine B."/>
            <person name="Rene B."/>
        </authorList>
    </citation>
    <scope>NUCLEOTIDE SEQUENCE [LARGE SCALE GENOMIC DNA]</scope>
    <source>
        <strain evidence="9 10">DSM 102126</strain>
    </source>
</reference>
<proteinExistence type="predicted"/>
<keyword evidence="1 5" id="KW-0853">WD repeat</keyword>
<keyword evidence="4 6" id="KW-0067">ATP-binding</keyword>
<dbReference type="PANTHER" id="PTHR19879:SF9">
    <property type="entry name" value="TRANSCRIPTION INITIATION FACTOR TFIID SUBUNIT 5"/>
    <property type="match status" value="1"/>
</dbReference>
<evidence type="ECO:0000259" key="8">
    <source>
        <dbReference type="PROSITE" id="PS50011"/>
    </source>
</evidence>
<evidence type="ECO:0000256" key="7">
    <source>
        <dbReference type="SAM" id="MobiDB-lite"/>
    </source>
</evidence>
<dbReference type="Gene3D" id="1.10.510.10">
    <property type="entry name" value="Transferase(Phosphotransferase) domain 1"/>
    <property type="match status" value="1"/>
</dbReference>
<dbReference type="PROSITE" id="PS50082">
    <property type="entry name" value="WD_REPEATS_2"/>
    <property type="match status" value="3"/>
</dbReference>
<evidence type="ECO:0000256" key="3">
    <source>
        <dbReference type="ARBA" id="ARBA00022741"/>
    </source>
</evidence>
<dbReference type="CDD" id="cd14014">
    <property type="entry name" value="STKc_PknB_like"/>
    <property type="match status" value="1"/>
</dbReference>
<dbReference type="Gene3D" id="3.30.200.20">
    <property type="entry name" value="Phosphorylase Kinase, domain 1"/>
    <property type="match status" value="1"/>
</dbReference>
<dbReference type="SMART" id="SM00220">
    <property type="entry name" value="S_TKc"/>
    <property type="match status" value="1"/>
</dbReference>
<feature type="binding site" evidence="6">
    <location>
        <position position="43"/>
    </location>
    <ligand>
        <name>ATP</name>
        <dbReference type="ChEBI" id="CHEBI:30616"/>
    </ligand>
</feature>
<protein>
    <submittedName>
        <fullName evidence="9">Protein kinase</fullName>
    </submittedName>
</protein>
<name>A0A6I4W9B3_9ACTN</name>
<feature type="region of interest" description="Disordered" evidence="7">
    <location>
        <begin position="326"/>
        <end position="349"/>
    </location>
</feature>
<dbReference type="SUPFAM" id="SSF50998">
    <property type="entry name" value="Quinoprotein alcohol dehydrogenase-like"/>
    <property type="match status" value="1"/>
</dbReference>
<evidence type="ECO:0000256" key="4">
    <source>
        <dbReference type="ARBA" id="ARBA00022840"/>
    </source>
</evidence>
<dbReference type="GO" id="GO:0004672">
    <property type="term" value="F:protein kinase activity"/>
    <property type="evidence" value="ECO:0007669"/>
    <property type="project" value="InterPro"/>
</dbReference>
<dbReference type="Pfam" id="PF00069">
    <property type="entry name" value="Pkinase"/>
    <property type="match status" value="1"/>
</dbReference>
<dbReference type="PROSITE" id="PS00108">
    <property type="entry name" value="PROTEIN_KINASE_ST"/>
    <property type="match status" value="1"/>
</dbReference>
<accession>A0A6I4W9B3</accession>
<organism evidence="9 10">
    <name type="scientific">Actinomadura rayongensis</name>
    <dbReference type="NCBI Taxonomy" id="1429076"/>
    <lineage>
        <taxon>Bacteria</taxon>
        <taxon>Bacillati</taxon>
        <taxon>Actinomycetota</taxon>
        <taxon>Actinomycetes</taxon>
        <taxon>Streptosporangiales</taxon>
        <taxon>Thermomonosporaceae</taxon>
        <taxon>Actinomadura</taxon>
    </lineage>
</organism>
<dbReference type="PANTHER" id="PTHR19879">
    <property type="entry name" value="TRANSCRIPTION INITIATION FACTOR TFIID"/>
    <property type="match status" value="1"/>
</dbReference>
<feature type="domain" description="Protein kinase" evidence="8">
    <location>
        <begin position="15"/>
        <end position="267"/>
    </location>
</feature>
<dbReference type="InterPro" id="IPR000719">
    <property type="entry name" value="Prot_kinase_dom"/>
</dbReference>
<keyword evidence="9" id="KW-0418">Kinase</keyword>
<dbReference type="InterPro" id="IPR001680">
    <property type="entry name" value="WD40_rpt"/>
</dbReference>
<keyword evidence="3 6" id="KW-0547">Nucleotide-binding</keyword>
<sequence length="645" mass="66166">MESLHPGDPRQIGPYRLEARLGAGGMGQVFLGVSPGARRVAVKVVRAEYAEDERFRQRFAREVEAARRVGGFHTAQVVDADPAATSPWLVTAYIPGPSLREVVGAQGPFDATAVRALAAGLAEGLAAIHACGLVHRDLKPGNVIMAADGPRIIDFGIARATDATVLTSHNVVVGTYAYMAPEQVSGEPAGPPADVFSLGCVLAYAALGHGPFDATSIPAIVHRVLHEEPDLSALPADLRNLVAACLAKDPARRPTVDTLVHAPQSIVAPAPSFLPPGDATFANATMNVTRSVPAPAPARRRALLIGAGAAVAALAVGAPAAVLLTRDDGEPATPPPAPNPTGLISPSGSLTGSGLKNLSEIALSPDGRTVAAGGTDSFITLWDLASGRVLRTIQRAGWVSALAFSPDGASLASSASNAGALLVWDVATGAIRVNVRTGGEFGLNAVAYSPDGSVIAGVNPGAHLFDPRTGRAIASAGLGNSGVNAVAFSPNGAVVAVAVDGYYDKPPGNTVQLYDGRTLRRLHQLTGHKKNVLGVAFSPDGRMLASCSADATVRFWDPATARTTRILKTGAAIARDVRFSPDGKILFGACSDRTVRMWDAATGALTGTLVGSGQAVERIVLTPDGRTLAGVGSTKPDGSVTLWKV</sequence>
<dbReference type="AlphaFoldDB" id="A0A6I4W9B3"/>
<dbReference type="EMBL" id="WUTW01000002">
    <property type="protein sequence ID" value="MXQ65360.1"/>
    <property type="molecule type" value="Genomic_DNA"/>
</dbReference>
<dbReference type="InterPro" id="IPR011009">
    <property type="entry name" value="Kinase-like_dom_sf"/>
</dbReference>
<dbReference type="PROSITE" id="PS50294">
    <property type="entry name" value="WD_REPEATS_REGION"/>
    <property type="match status" value="3"/>
</dbReference>
<evidence type="ECO:0000256" key="6">
    <source>
        <dbReference type="PROSITE-ProRule" id="PRU10141"/>
    </source>
</evidence>
<comment type="caution">
    <text evidence="9">The sequence shown here is derived from an EMBL/GenBank/DDBJ whole genome shotgun (WGS) entry which is preliminary data.</text>
</comment>
<evidence type="ECO:0000313" key="9">
    <source>
        <dbReference type="EMBL" id="MXQ65360.1"/>
    </source>
</evidence>
<feature type="repeat" description="WD" evidence="5">
    <location>
        <begin position="567"/>
        <end position="608"/>
    </location>
</feature>
<dbReference type="PROSITE" id="PS00107">
    <property type="entry name" value="PROTEIN_KINASE_ATP"/>
    <property type="match status" value="1"/>
</dbReference>
<dbReference type="InterPro" id="IPR008271">
    <property type="entry name" value="Ser/Thr_kinase_AS"/>
</dbReference>
<feature type="repeat" description="WD" evidence="5">
    <location>
        <begin position="525"/>
        <end position="566"/>
    </location>
</feature>